<evidence type="ECO:0000256" key="2">
    <source>
        <dbReference type="ARBA" id="ARBA00022741"/>
    </source>
</evidence>
<dbReference type="SUPFAM" id="SSF52490">
    <property type="entry name" value="Tubulin nucleotide-binding domain-like"/>
    <property type="match status" value="1"/>
</dbReference>
<feature type="domain" description="Tubulin/FtsZ 2-layer sandwich" evidence="10">
    <location>
        <begin position="353"/>
        <end position="470"/>
    </location>
</feature>
<dbReference type="PANTHER" id="PTHR30314">
    <property type="entry name" value="CELL DIVISION PROTEIN FTSZ-RELATED"/>
    <property type="match status" value="1"/>
</dbReference>
<dbReference type="InterPro" id="IPR008280">
    <property type="entry name" value="Tub_FtsZ_C"/>
</dbReference>
<dbReference type="InterPro" id="IPR000158">
    <property type="entry name" value="Cell_div_FtsZ"/>
</dbReference>
<evidence type="ECO:0000256" key="5">
    <source>
        <dbReference type="HAMAP-Rule" id="MF_00909"/>
    </source>
</evidence>
<feature type="compositionally biased region" description="Basic and acidic residues" evidence="8">
    <location>
        <begin position="78"/>
        <end position="92"/>
    </location>
</feature>
<organism evidence="11 12">
    <name type="scientific">Conexibacter arvalis</name>
    <dbReference type="NCBI Taxonomy" id="912552"/>
    <lineage>
        <taxon>Bacteria</taxon>
        <taxon>Bacillati</taxon>
        <taxon>Actinomycetota</taxon>
        <taxon>Thermoleophilia</taxon>
        <taxon>Solirubrobacterales</taxon>
        <taxon>Conexibacteraceae</taxon>
        <taxon>Conexibacter</taxon>
    </lineage>
</organism>
<dbReference type="PANTHER" id="PTHR30314:SF3">
    <property type="entry name" value="MITOCHONDRIAL DIVISION PROTEIN FSZA"/>
    <property type="match status" value="1"/>
</dbReference>
<dbReference type="CDD" id="cd02201">
    <property type="entry name" value="FtsZ_type1"/>
    <property type="match status" value="1"/>
</dbReference>
<reference evidence="11 12" key="1">
    <citation type="submission" date="2020-08" db="EMBL/GenBank/DDBJ databases">
        <title>Genomic Encyclopedia of Archaeal and Bacterial Type Strains, Phase II (KMG-II): from individual species to whole genera.</title>
        <authorList>
            <person name="Goeker M."/>
        </authorList>
    </citation>
    <scope>NUCLEOTIDE SEQUENCE [LARGE SCALE GENOMIC DNA]</scope>
    <source>
        <strain evidence="11 12">DSM 23288</strain>
    </source>
</reference>
<dbReference type="GO" id="GO:0000917">
    <property type="term" value="P:division septum assembly"/>
    <property type="evidence" value="ECO:0007669"/>
    <property type="project" value="UniProtKB-KW"/>
</dbReference>
<keyword evidence="5" id="KW-0963">Cytoplasm</keyword>
<accession>A0A840IH22</accession>
<comment type="subunit">
    <text evidence="5">Homodimer. Polymerizes to form a dynamic ring structure in a strictly GTP-dependent manner. Interacts directly with several other division proteins.</text>
</comment>
<dbReference type="FunFam" id="3.40.50.1440:FF:000001">
    <property type="entry name" value="Cell division protein FtsZ"/>
    <property type="match status" value="1"/>
</dbReference>
<evidence type="ECO:0000313" key="12">
    <source>
        <dbReference type="Proteomes" id="UP000585272"/>
    </source>
</evidence>
<dbReference type="EMBL" id="JACHNU010000007">
    <property type="protein sequence ID" value="MBB4664357.1"/>
    <property type="molecule type" value="Genomic_DNA"/>
</dbReference>
<sequence length="540" mass="56702">MASGRRASMREGPLAALFRRTEEEGLDGRGASADGASAPQAPAAPAASQAQAATPAQPAQQPLPQVDRAPAPATPAAREADDRPHPSLRRDLPPAPVEQPPAIPSPQERLRQAFSADIPENMMEPPAPVSAPRDVYDTRIDDPGLPSAAYGTGRQHGPVLRVVGVGGGGVNAVNRMVEAEVHGVEFIAVNTDVQSLQQSAAHLTLHIGANVTRGLGSGSDPSIGHRAAMEEYDKIKSLLKGSDMIFITAGEGGGTGTGAAPVVARIAREVGALTVGIVTKPFGFEGSRRKAQADEGIEALATEVDTLIVVPNNRLLSVLERGTSMVDAFRVADDVLRQGVQGISDLVTLPGLINLDFADVRTIMADAGSALLGIGMGAGERRAIDAAEQAVASPLLETSMDGARSILLSITGGHDLSLWEVNEAAKAVSEAAHPDANIIFGATVDEKLDDQVWVTVVATGYGDPRPPRLTREELLGADIGRPRDERPAHREPRPAPTQYAEPAGEVRVARTSEPRPEPVRAQRRERAAGEIDVPEFIPVR</sequence>
<comment type="caution">
    <text evidence="11">The sequence shown here is derived from an EMBL/GenBank/DDBJ whole genome shotgun (WGS) entry which is preliminary data.</text>
</comment>
<dbReference type="GO" id="GO:0032153">
    <property type="term" value="C:cell division site"/>
    <property type="evidence" value="ECO:0007669"/>
    <property type="project" value="UniProtKB-UniRule"/>
</dbReference>
<feature type="binding site" evidence="5">
    <location>
        <position position="333"/>
    </location>
    <ligand>
        <name>GTP</name>
        <dbReference type="ChEBI" id="CHEBI:37565"/>
    </ligand>
</feature>
<dbReference type="GO" id="GO:0051258">
    <property type="term" value="P:protein polymerization"/>
    <property type="evidence" value="ECO:0007669"/>
    <property type="project" value="UniProtKB-UniRule"/>
</dbReference>
<evidence type="ECO:0000313" key="11">
    <source>
        <dbReference type="EMBL" id="MBB4664357.1"/>
    </source>
</evidence>
<feature type="region of interest" description="Disordered" evidence="8">
    <location>
        <begin position="475"/>
        <end position="540"/>
    </location>
</feature>
<dbReference type="PRINTS" id="PR00423">
    <property type="entry name" value="CELLDVISFTSZ"/>
</dbReference>
<keyword evidence="5 7" id="KW-0131">Cell cycle</keyword>
<dbReference type="GO" id="GO:0003924">
    <property type="term" value="F:GTPase activity"/>
    <property type="evidence" value="ECO:0007669"/>
    <property type="project" value="UniProtKB-UniRule"/>
</dbReference>
<dbReference type="InterPro" id="IPR020805">
    <property type="entry name" value="Cell_div_FtsZ_CS"/>
</dbReference>
<feature type="region of interest" description="Disordered" evidence="8">
    <location>
        <begin position="1"/>
        <end position="107"/>
    </location>
</feature>
<comment type="similarity">
    <text evidence="1 5 7">Belongs to the FtsZ family.</text>
</comment>
<evidence type="ECO:0000259" key="9">
    <source>
        <dbReference type="SMART" id="SM00864"/>
    </source>
</evidence>
<dbReference type="Gene3D" id="3.40.50.1440">
    <property type="entry name" value="Tubulin/FtsZ, GTPase domain"/>
    <property type="match status" value="1"/>
</dbReference>
<evidence type="ECO:0000256" key="4">
    <source>
        <dbReference type="ARBA" id="ARBA00023210"/>
    </source>
</evidence>
<dbReference type="Proteomes" id="UP000585272">
    <property type="component" value="Unassembled WGS sequence"/>
</dbReference>
<evidence type="ECO:0000256" key="8">
    <source>
        <dbReference type="SAM" id="MobiDB-lite"/>
    </source>
</evidence>
<keyword evidence="4 5" id="KW-0717">Septation</keyword>
<dbReference type="SMART" id="SM00864">
    <property type="entry name" value="Tubulin"/>
    <property type="match status" value="1"/>
</dbReference>
<evidence type="ECO:0000256" key="7">
    <source>
        <dbReference type="RuleBase" id="RU000631"/>
    </source>
</evidence>
<feature type="binding site" evidence="5">
    <location>
        <position position="285"/>
    </location>
    <ligand>
        <name>GTP</name>
        <dbReference type="ChEBI" id="CHEBI:37565"/>
    </ligand>
</feature>
<dbReference type="InterPro" id="IPR018316">
    <property type="entry name" value="Tubulin/FtsZ_2-layer-sand-dom"/>
</dbReference>
<feature type="binding site" evidence="5">
    <location>
        <begin position="167"/>
        <end position="171"/>
    </location>
    <ligand>
        <name>GTP</name>
        <dbReference type="ChEBI" id="CHEBI:37565"/>
    </ligand>
</feature>
<keyword evidence="5 7" id="KW-0132">Cell division</keyword>
<feature type="binding site" evidence="5">
    <location>
        <begin position="254"/>
        <end position="256"/>
    </location>
    <ligand>
        <name>GTP</name>
        <dbReference type="ChEBI" id="CHEBI:37565"/>
    </ligand>
</feature>
<evidence type="ECO:0000256" key="3">
    <source>
        <dbReference type="ARBA" id="ARBA00023134"/>
    </source>
</evidence>
<dbReference type="Gene3D" id="3.30.1330.20">
    <property type="entry name" value="Tubulin/FtsZ, C-terminal domain"/>
    <property type="match status" value="1"/>
</dbReference>
<dbReference type="HAMAP" id="MF_00909">
    <property type="entry name" value="FtsZ"/>
    <property type="match status" value="1"/>
</dbReference>
<dbReference type="InterPro" id="IPR037103">
    <property type="entry name" value="Tubulin/FtsZ-like_C"/>
</dbReference>
<feature type="binding site" evidence="5">
    <location>
        <position position="289"/>
    </location>
    <ligand>
        <name>GTP</name>
        <dbReference type="ChEBI" id="CHEBI:37565"/>
    </ligand>
</feature>
<dbReference type="PROSITE" id="PS01135">
    <property type="entry name" value="FTSZ_2"/>
    <property type="match status" value="1"/>
</dbReference>
<comment type="subcellular location">
    <subcellularLocation>
        <location evidence="5">Cytoplasm</location>
    </subcellularLocation>
    <text evidence="5">Assembles at midcell at the inner surface of the cytoplasmic membrane.</text>
</comment>
<name>A0A840IH22_9ACTN</name>
<dbReference type="InterPro" id="IPR036525">
    <property type="entry name" value="Tubulin/FtsZ_GTPase_sf"/>
</dbReference>
<dbReference type="InterPro" id="IPR045061">
    <property type="entry name" value="FtsZ/CetZ"/>
</dbReference>
<dbReference type="Pfam" id="PF00091">
    <property type="entry name" value="Tubulin"/>
    <property type="match status" value="1"/>
</dbReference>
<comment type="function">
    <text evidence="5 7">Essential cell division protein that forms a contractile ring structure (Z ring) at the future cell division site. The regulation of the ring assembly controls the timing and the location of cell division. One of the functions of the FtsZ ring is to recruit other cell division proteins to the septum to produce a new cell wall between the dividing cells. Binds GTP and shows GTPase activity.</text>
</comment>
<feature type="compositionally biased region" description="Low complexity" evidence="8">
    <location>
        <begin position="29"/>
        <end position="77"/>
    </location>
</feature>
<keyword evidence="3 5" id="KW-0342">GTP-binding</keyword>
<gene>
    <name evidence="5" type="primary">ftsZ</name>
    <name evidence="11" type="ORF">BDZ31_003968</name>
</gene>
<dbReference type="SUPFAM" id="SSF55307">
    <property type="entry name" value="Tubulin C-terminal domain-like"/>
    <property type="match status" value="1"/>
</dbReference>
<feature type="compositionally biased region" description="Basic and acidic residues" evidence="8">
    <location>
        <begin position="507"/>
        <end position="529"/>
    </location>
</feature>
<keyword evidence="12" id="KW-1185">Reference proteome</keyword>
<protein>
    <recommendedName>
        <fullName evidence="5 6">Cell division protein FtsZ</fullName>
    </recommendedName>
</protein>
<proteinExistence type="inferred from homology"/>
<dbReference type="InterPro" id="IPR003008">
    <property type="entry name" value="Tubulin_FtsZ_GTPase"/>
</dbReference>
<evidence type="ECO:0000256" key="1">
    <source>
        <dbReference type="ARBA" id="ARBA00009690"/>
    </source>
</evidence>
<dbReference type="NCBIfam" id="TIGR00065">
    <property type="entry name" value="ftsZ"/>
    <property type="match status" value="1"/>
</dbReference>
<feature type="compositionally biased region" description="Basic and acidic residues" evidence="8">
    <location>
        <begin position="475"/>
        <end position="493"/>
    </location>
</feature>
<keyword evidence="2 5" id="KW-0547">Nucleotide-binding</keyword>
<dbReference type="GO" id="GO:0043093">
    <property type="term" value="P:FtsZ-dependent cytokinesis"/>
    <property type="evidence" value="ECO:0007669"/>
    <property type="project" value="UniProtKB-UniRule"/>
</dbReference>
<feature type="domain" description="Tubulin/FtsZ GTPase" evidence="9">
    <location>
        <begin position="159"/>
        <end position="351"/>
    </location>
</feature>
<evidence type="ECO:0000259" key="10">
    <source>
        <dbReference type="SMART" id="SM00865"/>
    </source>
</evidence>
<dbReference type="InterPro" id="IPR024757">
    <property type="entry name" value="FtsZ_C"/>
</dbReference>
<dbReference type="Pfam" id="PF12327">
    <property type="entry name" value="FtsZ_C"/>
    <property type="match status" value="1"/>
</dbReference>
<dbReference type="GO" id="GO:0005525">
    <property type="term" value="F:GTP binding"/>
    <property type="evidence" value="ECO:0007669"/>
    <property type="project" value="UniProtKB-UniRule"/>
</dbReference>
<dbReference type="PROSITE" id="PS01134">
    <property type="entry name" value="FTSZ_1"/>
    <property type="match status" value="1"/>
</dbReference>
<dbReference type="SMART" id="SM00865">
    <property type="entry name" value="Tubulin_C"/>
    <property type="match status" value="1"/>
</dbReference>
<dbReference type="GO" id="GO:0005737">
    <property type="term" value="C:cytoplasm"/>
    <property type="evidence" value="ECO:0007669"/>
    <property type="project" value="UniProtKB-SubCell"/>
</dbReference>
<dbReference type="AlphaFoldDB" id="A0A840IH22"/>
<evidence type="ECO:0000256" key="6">
    <source>
        <dbReference type="NCBIfam" id="TIGR00065"/>
    </source>
</evidence>
<feature type="compositionally biased region" description="Pro residues" evidence="8">
    <location>
        <begin position="93"/>
        <end position="104"/>
    </location>
</feature>